<dbReference type="Proteomes" id="UP000316621">
    <property type="component" value="Chromosome 4"/>
</dbReference>
<keyword evidence="1" id="KW-0472">Membrane</keyword>
<protein>
    <submittedName>
        <fullName evidence="2">Uncharacterized protein</fullName>
    </submittedName>
</protein>
<keyword evidence="3" id="KW-1185">Reference proteome</keyword>
<evidence type="ECO:0000256" key="1">
    <source>
        <dbReference type="SAM" id="Phobius"/>
    </source>
</evidence>
<proteinExistence type="predicted"/>
<sequence>MTTSGFSGVSSNMWLIENPCLLCFKRLSVDLGLQWFVLMLRRREPDEIAFVRILSACGCAGSLVVGGELLTFLSSDNHMFKFNRFMLESLVREMKQGEEGFA</sequence>
<evidence type="ECO:0000313" key="2">
    <source>
        <dbReference type="EMBL" id="RZC57319.1"/>
    </source>
</evidence>
<feature type="transmembrane region" description="Helical" evidence="1">
    <location>
        <begin position="49"/>
        <end position="73"/>
    </location>
</feature>
<reference evidence="2 3" key="1">
    <citation type="journal article" date="2018" name="Science">
        <title>The opium poppy genome and morphinan production.</title>
        <authorList>
            <person name="Guo L."/>
            <person name="Winzer T."/>
            <person name="Yang X."/>
            <person name="Li Y."/>
            <person name="Ning Z."/>
            <person name="He Z."/>
            <person name="Teodor R."/>
            <person name="Lu Y."/>
            <person name="Bowser T.A."/>
            <person name="Graham I.A."/>
            <person name="Ye K."/>
        </authorList>
    </citation>
    <scope>NUCLEOTIDE SEQUENCE [LARGE SCALE GENOMIC DNA]</scope>
    <source>
        <strain evidence="3">cv. HN1</strain>
        <tissue evidence="2">Leaves</tissue>
    </source>
</reference>
<organism evidence="2 3">
    <name type="scientific">Papaver somniferum</name>
    <name type="common">Opium poppy</name>
    <dbReference type="NCBI Taxonomy" id="3469"/>
    <lineage>
        <taxon>Eukaryota</taxon>
        <taxon>Viridiplantae</taxon>
        <taxon>Streptophyta</taxon>
        <taxon>Embryophyta</taxon>
        <taxon>Tracheophyta</taxon>
        <taxon>Spermatophyta</taxon>
        <taxon>Magnoliopsida</taxon>
        <taxon>Ranunculales</taxon>
        <taxon>Papaveraceae</taxon>
        <taxon>Papaveroideae</taxon>
        <taxon>Papaver</taxon>
    </lineage>
</organism>
<accession>A0A4Y7JC47</accession>
<keyword evidence="1" id="KW-1133">Transmembrane helix</keyword>
<dbReference type="AlphaFoldDB" id="A0A4Y7JC47"/>
<keyword evidence="1" id="KW-0812">Transmembrane</keyword>
<gene>
    <name evidence="2" type="ORF">C5167_004617</name>
</gene>
<dbReference type="EMBL" id="CM010718">
    <property type="protein sequence ID" value="RZC57319.1"/>
    <property type="molecule type" value="Genomic_DNA"/>
</dbReference>
<name>A0A4Y7JC47_PAPSO</name>
<evidence type="ECO:0000313" key="3">
    <source>
        <dbReference type="Proteomes" id="UP000316621"/>
    </source>
</evidence>
<dbReference type="Gramene" id="RZC57319">
    <property type="protein sequence ID" value="RZC57319"/>
    <property type="gene ID" value="C5167_004617"/>
</dbReference>